<protein>
    <recommendedName>
        <fullName evidence="4">Outer membrane protein beta-barrel domain-containing protein</fullName>
    </recommendedName>
</protein>
<dbReference type="EMBL" id="BPUB01000001">
    <property type="protein sequence ID" value="GJG58383.1"/>
    <property type="molecule type" value="Genomic_DNA"/>
</dbReference>
<comment type="subcellular location">
    <subcellularLocation>
        <location evidence="1">Cell outer membrane</location>
    </subcellularLocation>
</comment>
<dbReference type="Gene3D" id="2.40.170.20">
    <property type="entry name" value="TonB-dependent receptor, beta-barrel domain"/>
    <property type="match status" value="1"/>
</dbReference>
<feature type="domain" description="Outer membrane protein beta-barrel" evidence="4">
    <location>
        <begin position="279"/>
        <end position="666"/>
    </location>
</feature>
<organism evidence="5 6">
    <name type="scientific">Prevotella lacticifex</name>
    <dbReference type="NCBI Taxonomy" id="2854755"/>
    <lineage>
        <taxon>Bacteria</taxon>
        <taxon>Pseudomonadati</taxon>
        <taxon>Bacteroidota</taxon>
        <taxon>Bacteroidia</taxon>
        <taxon>Bacteroidales</taxon>
        <taxon>Prevotellaceae</taxon>
        <taxon>Prevotella</taxon>
    </lineage>
</organism>
<evidence type="ECO:0000256" key="3">
    <source>
        <dbReference type="ARBA" id="ARBA00023237"/>
    </source>
</evidence>
<dbReference type="InterPro" id="IPR036942">
    <property type="entry name" value="Beta-barrel_TonB_sf"/>
</dbReference>
<sequence length="692" mass="78500">MLKPKAIELGNVVVKGKRKLTKLTDEGLSYNMKADEKAKGENLLTALDRVPFVESKPDGTVSVRGTSNYQIYLNGRPYEMANVSAKSVLSSVKATDIDHVDVITNAAEKYGVRPGTVILNIVTRGKAIDGLTVSSFLGGTTQPYSNDGLTVLVKKGNVDFSLDYNYVINGQHHQPFTQDYSFRNPGDSLSRQIHVEGKGNGNVQSHTLRSMLKWRIDSINSLYADIHGNIETFNTSTNTMESSVEDDMTSRYKRSDSNSSGTVESNIIWRNYYKANPDREHFMLGYRYAYNPDKRHYFSTNQTPGGQDARTVQRTDGGVNEHSLTSSILIALARRHMLRLEAKGIIRLGRTSSVYSQDNSEDAEDKMRYNQNIEQLSAYYSGGAKKLYWGAGFSLEQSRMKMTLPEDHELDYTRNNTNVLPYAYLYWTPNNSSQFSFSYSKSLMRPTVNMLNPFRSNTNNFMGTVGNPLLKPQGTQMVSMELYQTFNKGLVSLSPVYQYCNNMILSYRKREGDMMMNTYGNLGHSKDLSCSIYCQWKPLNWFRFSVSAMTGIRRVKADSPVLNQRDWYQTCAPSISFYLPHNWDIKTSYGFFKNLPDPWSTCSTLQQYSLSVVKSFLKGRLTASVEVKTPFQRYYHSKATTTLPSGDFVRQTNFITARSFGINIFYSLSKGRKVNIQRDKTLRDSDQQTGVQ</sequence>
<evidence type="ECO:0000259" key="4">
    <source>
        <dbReference type="Pfam" id="PF14905"/>
    </source>
</evidence>
<dbReference type="AlphaFoldDB" id="A0A9R1CXV8"/>
<evidence type="ECO:0000313" key="6">
    <source>
        <dbReference type="Proteomes" id="UP000825483"/>
    </source>
</evidence>
<dbReference type="GO" id="GO:0009279">
    <property type="term" value="C:cell outer membrane"/>
    <property type="evidence" value="ECO:0007669"/>
    <property type="project" value="UniProtKB-SubCell"/>
</dbReference>
<dbReference type="InterPro" id="IPR041700">
    <property type="entry name" value="OMP_b-brl_3"/>
</dbReference>
<dbReference type="Pfam" id="PF14905">
    <property type="entry name" value="OMP_b-brl_3"/>
    <property type="match status" value="1"/>
</dbReference>
<comment type="caution">
    <text evidence="5">The sequence shown here is derived from an EMBL/GenBank/DDBJ whole genome shotgun (WGS) entry which is preliminary data.</text>
</comment>
<evidence type="ECO:0000256" key="2">
    <source>
        <dbReference type="ARBA" id="ARBA00023136"/>
    </source>
</evidence>
<evidence type="ECO:0000313" key="5">
    <source>
        <dbReference type="EMBL" id="GJG58383.1"/>
    </source>
</evidence>
<accession>A0A9R1CXV8</accession>
<gene>
    <name evidence="5" type="ORF">PRLR5076_12340</name>
</gene>
<dbReference type="SUPFAM" id="SSF56935">
    <property type="entry name" value="Porins"/>
    <property type="match status" value="1"/>
</dbReference>
<dbReference type="Gene3D" id="2.170.130.10">
    <property type="entry name" value="TonB-dependent receptor, plug domain"/>
    <property type="match status" value="1"/>
</dbReference>
<proteinExistence type="predicted"/>
<keyword evidence="6" id="KW-1185">Reference proteome</keyword>
<dbReference type="InterPro" id="IPR037066">
    <property type="entry name" value="Plug_dom_sf"/>
</dbReference>
<reference evidence="5" key="1">
    <citation type="journal article" date="2022" name="Int. J. Syst. Evol. Microbiol.">
        <title>Prevotella lacticifex sp. nov., isolated from the rumen of cows.</title>
        <authorList>
            <person name="Shinkai T."/>
            <person name="Ikeyama N."/>
            <person name="Kumagai M."/>
            <person name="Ohmori H."/>
            <person name="Sakamoto M."/>
            <person name="Ohkuma M."/>
            <person name="Mitsumori M."/>
        </authorList>
    </citation>
    <scope>NUCLEOTIDE SEQUENCE</scope>
    <source>
        <strain evidence="5">R5076</strain>
    </source>
</reference>
<keyword evidence="3" id="KW-0998">Cell outer membrane</keyword>
<evidence type="ECO:0000256" key="1">
    <source>
        <dbReference type="ARBA" id="ARBA00004442"/>
    </source>
</evidence>
<dbReference type="Proteomes" id="UP000825483">
    <property type="component" value="Unassembled WGS sequence"/>
</dbReference>
<name>A0A9R1CXV8_9BACT</name>
<keyword evidence="2" id="KW-0472">Membrane</keyword>